<accession>A0A5P1FIY2</accession>
<name>A0A5P1FIY2_ASPOF</name>
<proteinExistence type="predicted"/>
<evidence type="ECO:0000313" key="2">
    <source>
        <dbReference type="Proteomes" id="UP000243459"/>
    </source>
</evidence>
<protein>
    <submittedName>
        <fullName evidence="1">Uncharacterized protein</fullName>
    </submittedName>
</protein>
<keyword evidence="2" id="KW-1185">Reference proteome</keyword>
<gene>
    <name evidence="1" type="ORF">A4U43_C02F9160</name>
</gene>
<dbReference type="EMBL" id="CM007382">
    <property type="protein sequence ID" value="ONK77663.1"/>
    <property type="molecule type" value="Genomic_DNA"/>
</dbReference>
<evidence type="ECO:0000313" key="1">
    <source>
        <dbReference type="EMBL" id="ONK77663.1"/>
    </source>
</evidence>
<reference evidence="2" key="1">
    <citation type="journal article" date="2017" name="Nat. Commun.">
        <title>The asparagus genome sheds light on the origin and evolution of a young Y chromosome.</title>
        <authorList>
            <person name="Harkess A."/>
            <person name="Zhou J."/>
            <person name="Xu C."/>
            <person name="Bowers J.E."/>
            <person name="Van der Hulst R."/>
            <person name="Ayyampalayam S."/>
            <person name="Mercati F."/>
            <person name="Riccardi P."/>
            <person name="McKain M.R."/>
            <person name="Kakrana A."/>
            <person name="Tang H."/>
            <person name="Ray J."/>
            <person name="Groenendijk J."/>
            <person name="Arikit S."/>
            <person name="Mathioni S.M."/>
            <person name="Nakano M."/>
            <person name="Shan H."/>
            <person name="Telgmann-Rauber A."/>
            <person name="Kanno A."/>
            <person name="Yue Z."/>
            <person name="Chen H."/>
            <person name="Li W."/>
            <person name="Chen Y."/>
            <person name="Xu X."/>
            <person name="Zhang Y."/>
            <person name="Luo S."/>
            <person name="Chen H."/>
            <person name="Gao J."/>
            <person name="Mao Z."/>
            <person name="Pires J.C."/>
            <person name="Luo M."/>
            <person name="Kudrna D."/>
            <person name="Wing R.A."/>
            <person name="Meyers B.C."/>
            <person name="Yi K."/>
            <person name="Kong H."/>
            <person name="Lavrijsen P."/>
            <person name="Sunseri F."/>
            <person name="Falavigna A."/>
            <person name="Ye Y."/>
            <person name="Leebens-Mack J.H."/>
            <person name="Chen G."/>
        </authorList>
    </citation>
    <scope>NUCLEOTIDE SEQUENCE [LARGE SCALE GENOMIC DNA]</scope>
    <source>
        <strain evidence="2">cv. DH0086</strain>
    </source>
</reference>
<dbReference type="Proteomes" id="UP000243459">
    <property type="component" value="Chromosome 2"/>
</dbReference>
<dbReference type="Gramene" id="ONK77663">
    <property type="protein sequence ID" value="ONK77663"/>
    <property type="gene ID" value="A4U43_C02F9160"/>
</dbReference>
<organism evidence="1 2">
    <name type="scientific">Asparagus officinalis</name>
    <name type="common">Garden asparagus</name>
    <dbReference type="NCBI Taxonomy" id="4686"/>
    <lineage>
        <taxon>Eukaryota</taxon>
        <taxon>Viridiplantae</taxon>
        <taxon>Streptophyta</taxon>
        <taxon>Embryophyta</taxon>
        <taxon>Tracheophyta</taxon>
        <taxon>Spermatophyta</taxon>
        <taxon>Magnoliopsida</taxon>
        <taxon>Liliopsida</taxon>
        <taxon>Asparagales</taxon>
        <taxon>Asparagaceae</taxon>
        <taxon>Asparagoideae</taxon>
        <taxon>Asparagus</taxon>
    </lineage>
</organism>
<dbReference type="AlphaFoldDB" id="A0A5P1FIY2"/>
<sequence length="113" mass="12860">MAGEVTRYEDQGGRRRDKVWEGVRVKEVDGVFAATRGPDERRGPTTLPLHHSDCRDGCKLRVNNELSHSWSKFMNGRFHHLESSHSLETTAFVRNNMSISLADVLNPDKVIEN</sequence>